<dbReference type="InterPro" id="IPR026960">
    <property type="entry name" value="RVT-Znf"/>
</dbReference>
<proteinExistence type="predicted"/>
<evidence type="ECO:0000259" key="2">
    <source>
        <dbReference type="Pfam" id="PF13966"/>
    </source>
</evidence>
<feature type="domain" description="Reverse transcriptase zinc-binding" evidence="2">
    <location>
        <begin position="223"/>
        <end position="313"/>
    </location>
</feature>
<dbReference type="PANTHER" id="PTHR46890:SF48">
    <property type="entry name" value="RNA-DIRECTED DNA POLYMERASE"/>
    <property type="match status" value="1"/>
</dbReference>
<organism evidence="3 4">
    <name type="scientific">Vicia faba</name>
    <name type="common">Broad bean</name>
    <name type="synonym">Faba vulgaris</name>
    <dbReference type="NCBI Taxonomy" id="3906"/>
    <lineage>
        <taxon>Eukaryota</taxon>
        <taxon>Viridiplantae</taxon>
        <taxon>Streptophyta</taxon>
        <taxon>Embryophyta</taxon>
        <taxon>Tracheophyta</taxon>
        <taxon>Spermatophyta</taxon>
        <taxon>Magnoliopsida</taxon>
        <taxon>eudicotyledons</taxon>
        <taxon>Gunneridae</taxon>
        <taxon>Pentapetalae</taxon>
        <taxon>rosids</taxon>
        <taxon>fabids</taxon>
        <taxon>Fabales</taxon>
        <taxon>Fabaceae</taxon>
        <taxon>Papilionoideae</taxon>
        <taxon>50 kb inversion clade</taxon>
        <taxon>NPAAA clade</taxon>
        <taxon>Hologalegina</taxon>
        <taxon>IRL clade</taxon>
        <taxon>Fabeae</taxon>
        <taxon>Vicia</taxon>
    </lineage>
</organism>
<dbReference type="AlphaFoldDB" id="A0AAV1A7Q2"/>
<evidence type="ECO:0000313" key="4">
    <source>
        <dbReference type="Proteomes" id="UP001157006"/>
    </source>
</evidence>
<dbReference type="PANTHER" id="PTHR46890">
    <property type="entry name" value="NON-LTR RETROLELEMENT REVERSE TRANSCRIPTASE-LIKE PROTEIN-RELATED"/>
    <property type="match status" value="1"/>
</dbReference>
<reference evidence="3 4" key="1">
    <citation type="submission" date="2023-01" db="EMBL/GenBank/DDBJ databases">
        <authorList>
            <person name="Kreplak J."/>
        </authorList>
    </citation>
    <scope>NUCLEOTIDE SEQUENCE [LARGE SCALE GENOMIC DNA]</scope>
</reference>
<gene>
    <name evidence="3" type="ORF">VFH_III237080</name>
</gene>
<accession>A0AAV1A7Q2</accession>
<sequence>MHPLKAPSPDGNRVKKVLPSVIDEEQSMFVQGRLITDNILVAMECFHWMKKKMKEKKILMNEKPSKTFNPERGLQQGDPISAYLFVICADVLSGLLKKEAVGGGSIHGTQVARRAPKISHLFFVDDSILFSRASVKEVEKLLEVLTTYLKASSQVVNLEKSEASFIRNMRDEVKQMIHNRMWNRDLVMQCFNRNEALQAISIPLSIRNPMDSLIWYRERNGEYSVKSAYHLIKGMEEAEGAGPLNRLKETIWKVRMLPRIKNFVWRLCKDILPTEANLLKKGSCFETLCPLCSEAPESSSHLFFLCPFAKRVWFAFPTNTRVPENVDVVSWMEECLGGKEVRVDQLLCICLWKIWGARNKRVFDGKDSDPYCVAQDVMDAAWECEVAETW</sequence>
<evidence type="ECO:0008006" key="5">
    <source>
        <dbReference type="Google" id="ProtNLM"/>
    </source>
</evidence>
<dbReference type="Pfam" id="PF13966">
    <property type="entry name" value="zf-RVT"/>
    <property type="match status" value="1"/>
</dbReference>
<dbReference type="Proteomes" id="UP001157006">
    <property type="component" value="Chromosome 3"/>
</dbReference>
<dbReference type="Pfam" id="PF00078">
    <property type="entry name" value="RVT_1"/>
    <property type="match status" value="1"/>
</dbReference>
<feature type="domain" description="Reverse transcriptase" evidence="1">
    <location>
        <begin position="42"/>
        <end position="164"/>
    </location>
</feature>
<dbReference type="InterPro" id="IPR000477">
    <property type="entry name" value="RT_dom"/>
</dbReference>
<dbReference type="InterPro" id="IPR052343">
    <property type="entry name" value="Retrotransposon-Effector_Assoc"/>
</dbReference>
<keyword evidence="4" id="KW-1185">Reference proteome</keyword>
<evidence type="ECO:0000313" key="3">
    <source>
        <dbReference type="EMBL" id="CAI8606584.1"/>
    </source>
</evidence>
<evidence type="ECO:0000259" key="1">
    <source>
        <dbReference type="Pfam" id="PF00078"/>
    </source>
</evidence>
<name>A0AAV1A7Q2_VICFA</name>
<protein>
    <recommendedName>
        <fullName evidence="5">Reverse transcriptase domain-containing protein</fullName>
    </recommendedName>
</protein>
<dbReference type="EMBL" id="OX451738">
    <property type="protein sequence ID" value="CAI8606584.1"/>
    <property type="molecule type" value="Genomic_DNA"/>
</dbReference>